<dbReference type="Proteomes" id="UP000292884">
    <property type="component" value="Unassembled WGS sequence"/>
</dbReference>
<dbReference type="InterPro" id="IPR043504">
    <property type="entry name" value="Peptidase_S1_PA_chymotrypsin"/>
</dbReference>
<dbReference type="GO" id="GO:0006508">
    <property type="term" value="P:proteolysis"/>
    <property type="evidence" value="ECO:0007669"/>
    <property type="project" value="UniProtKB-KW"/>
</dbReference>
<accession>A0A4R0N595</accession>
<dbReference type="InterPro" id="IPR009003">
    <property type="entry name" value="Peptidase_S1_PA"/>
</dbReference>
<keyword evidence="1" id="KW-0645">Protease</keyword>
<dbReference type="Pfam" id="PF13365">
    <property type="entry name" value="Trypsin_2"/>
    <property type="match status" value="1"/>
</dbReference>
<keyword evidence="2" id="KW-1185">Reference proteome</keyword>
<sequence length="241" mass="27232">MKSITLFFILISVSLNSFSQEKLSSKKFDEIALVNGITFIDSKFDQPKFSCGFILKYGNDTLAITAKHLLNIIKSDHMKAVSLESSIKSWSLYPLTKKDEFIITDKLLNENKSELLADKSTYINDLLVFSIKQNHSKVKPLEIRTTVLVEGEKLYAVGWTRKMESGEQRVYEFEFYKISGNRILLKDVIVPELFGGLSGAPVVDENGKVVGIVSGSTTDPETKKKYFSPFYLTELKSFIGR</sequence>
<dbReference type="OrthoDB" id="1117006at2"/>
<gene>
    <name evidence="1" type="ORF">EZ428_03090</name>
</gene>
<evidence type="ECO:0000313" key="2">
    <source>
        <dbReference type="Proteomes" id="UP000292884"/>
    </source>
</evidence>
<comment type="caution">
    <text evidence="1">The sequence shown here is derived from an EMBL/GenBank/DDBJ whole genome shotgun (WGS) entry which is preliminary data.</text>
</comment>
<protein>
    <submittedName>
        <fullName evidence="1">Serine protease</fullName>
    </submittedName>
</protein>
<proteinExistence type="predicted"/>
<reference evidence="1 2" key="1">
    <citation type="submission" date="2019-02" db="EMBL/GenBank/DDBJ databases">
        <title>Pedobacter sp. RP-1-13 sp. nov., isolated from Arctic soil.</title>
        <authorList>
            <person name="Dahal R.H."/>
        </authorList>
    </citation>
    <scope>NUCLEOTIDE SEQUENCE [LARGE SCALE GENOMIC DNA]</scope>
    <source>
        <strain evidence="1 2">RP-1-13</strain>
    </source>
</reference>
<keyword evidence="1" id="KW-0378">Hydrolase</keyword>
<dbReference type="EMBL" id="SJSK01000001">
    <property type="protein sequence ID" value="TCC93772.1"/>
    <property type="molecule type" value="Genomic_DNA"/>
</dbReference>
<dbReference type="Gene3D" id="2.40.10.10">
    <property type="entry name" value="Trypsin-like serine proteases"/>
    <property type="match status" value="2"/>
</dbReference>
<dbReference type="AlphaFoldDB" id="A0A4R0N595"/>
<dbReference type="RefSeq" id="WP_131551638.1">
    <property type="nucleotide sequence ID" value="NZ_SJSK01000001.1"/>
</dbReference>
<evidence type="ECO:0000313" key="1">
    <source>
        <dbReference type="EMBL" id="TCC93772.1"/>
    </source>
</evidence>
<name>A0A4R0N595_9SPHI</name>
<organism evidence="1 2">
    <name type="scientific">Pedobacter frigiditerrae</name>
    <dbReference type="NCBI Taxonomy" id="2530452"/>
    <lineage>
        <taxon>Bacteria</taxon>
        <taxon>Pseudomonadati</taxon>
        <taxon>Bacteroidota</taxon>
        <taxon>Sphingobacteriia</taxon>
        <taxon>Sphingobacteriales</taxon>
        <taxon>Sphingobacteriaceae</taxon>
        <taxon>Pedobacter</taxon>
    </lineage>
</organism>
<dbReference type="SUPFAM" id="SSF50494">
    <property type="entry name" value="Trypsin-like serine proteases"/>
    <property type="match status" value="1"/>
</dbReference>
<dbReference type="GO" id="GO:0008233">
    <property type="term" value="F:peptidase activity"/>
    <property type="evidence" value="ECO:0007669"/>
    <property type="project" value="UniProtKB-KW"/>
</dbReference>